<evidence type="ECO:0000313" key="1">
    <source>
        <dbReference type="EMBL" id="EEF58264.1"/>
    </source>
</evidence>
<evidence type="ECO:0000313" key="2">
    <source>
        <dbReference type="Proteomes" id="UP000003688"/>
    </source>
</evidence>
<accession>B9XPC4</accession>
<dbReference type="EMBL" id="ABOX02000046">
    <property type="protein sequence ID" value="EEF58264.1"/>
    <property type="molecule type" value="Genomic_DNA"/>
</dbReference>
<dbReference type="AlphaFoldDB" id="B9XPC4"/>
<dbReference type="Proteomes" id="UP000003688">
    <property type="component" value="Unassembled WGS sequence"/>
</dbReference>
<proteinExistence type="predicted"/>
<comment type="caution">
    <text evidence="1">The sequence shown here is derived from an EMBL/GenBank/DDBJ whole genome shotgun (WGS) entry which is preliminary data.</text>
</comment>
<protein>
    <submittedName>
        <fullName evidence="1">Uncharacterized protein</fullName>
    </submittedName>
</protein>
<keyword evidence="2" id="KW-1185">Reference proteome</keyword>
<sequence>MSLRHAEGAEVLPALLAVVGDDGADELVFAVVVLYRMPKDISEMGKGTGMKGETSLMKAEMPASDLLYEASF</sequence>
<gene>
    <name evidence="1" type="ORF">Cflav_PD0992</name>
</gene>
<name>B9XPC4_PEDPL</name>
<reference evidence="1 2" key="1">
    <citation type="journal article" date="2011" name="J. Bacteriol.">
        <title>Genome sequence of 'Pedosphaera parvula' Ellin514, an aerobic Verrucomicrobial isolate from pasture soil.</title>
        <authorList>
            <person name="Kant R."/>
            <person name="van Passel M.W."/>
            <person name="Sangwan P."/>
            <person name="Palva A."/>
            <person name="Lucas S."/>
            <person name="Copeland A."/>
            <person name="Lapidus A."/>
            <person name="Glavina Del Rio T."/>
            <person name="Dalin E."/>
            <person name="Tice H."/>
            <person name="Bruce D."/>
            <person name="Goodwin L."/>
            <person name="Pitluck S."/>
            <person name="Chertkov O."/>
            <person name="Larimer F.W."/>
            <person name="Land M.L."/>
            <person name="Hauser L."/>
            <person name="Brettin T.S."/>
            <person name="Detter J.C."/>
            <person name="Han S."/>
            <person name="de Vos W.M."/>
            <person name="Janssen P.H."/>
            <person name="Smidt H."/>
        </authorList>
    </citation>
    <scope>NUCLEOTIDE SEQUENCE [LARGE SCALE GENOMIC DNA]</scope>
    <source>
        <strain evidence="1 2">Ellin514</strain>
    </source>
</reference>
<organism evidence="1 2">
    <name type="scientific">Pedosphaera parvula (strain Ellin514)</name>
    <dbReference type="NCBI Taxonomy" id="320771"/>
    <lineage>
        <taxon>Bacteria</taxon>
        <taxon>Pseudomonadati</taxon>
        <taxon>Verrucomicrobiota</taxon>
        <taxon>Pedosphaerae</taxon>
        <taxon>Pedosphaerales</taxon>
        <taxon>Pedosphaeraceae</taxon>
        <taxon>Pedosphaera</taxon>
    </lineage>
</organism>